<keyword evidence="1" id="KW-0812">Transmembrane</keyword>
<feature type="transmembrane region" description="Helical" evidence="1">
    <location>
        <begin position="12"/>
        <end position="34"/>
    </location>
</feature>
<evidence type="ECO:0000256" key="1">
    <source>
        <dbReference type="SAM" id="Phobius"/>
    </source>
</evidence>
<proteinExistence type="predicted"/>
<comment type="caution">
    <text evidence="2">The sequence shown here is derived from an EMBL/GenBank/DDBJ whole genome shotgun (WGS) entry which is preliminary data.</text>
</comment>
<dbReference type="RefSeq" id="WP_016852732.1">
    <property type="nucleotide sequence ID" value="NZ_AP040361.1"/>
</dbReference>
<evidence type="ECO:0000313" key="3">
    <source>
        <dbReference type="Proteomes" id="UP000284767"/>
    </source>
</evidence>
<dbReference type="InterPro" id="IPR012902">
    <property type="entry name" value="N_methyl_site"/>
</dbReference>
<accession>A0A069QAN2</accession>
<dbReference type="EMBL" id="NSNE01000001">
    <property type="protein sequence ID" value="RPM23010.1"/>
    <property type="molecule type" value="Genomic_DNA"/>
</dbReference>
<dbReference type="Proteomes" id="UP000284767">
    <property type="component" value="Unassembled WGS sequence"/>
</dbReference>
<keyword evidence="1" id="KW-1133">Transmembrane helix</keyword>
<sequence>MIRSRRKQGAFTLLEMIVVLLVVSFIGTLLMQGLSYASKANQSLHQSLGRGQVRALTFDWFRDAVENLVAPEAGEVRWRLRGDELSFEAMSAAALDRRAGIPTPLAFRLERRAGEDRTELIYVRRLEDSRWPLLHLRGEARFRYLDGHGQWHRDWPPSAQLADTLPEAMALTAPEERLFVLVAVALPRARPAEHDF</sequence>
<gene>
    <name evidence="2" type="ORF">IPC1295_00440</name>
</gene>
<protein>
    <submittedName>
        <fullName evidence="2">Type II secretion system protein</fullName>
    </submittedName>
</protein>
<keyword evidence="1" id="KW-0472">Membrane</keyword>
<evidence type="ECO:0000313" key="2">
    <source>
        <dbReference type="EMBL" id="RPM23010.1"/>
    </source>
</evidence>
<dbReference type="eggNOG" id="COG2165">
    <property type="taxonomic scope" value="Bacteria"/>
</dbReference>
<name>A0A069QAN2_PSEAI</name>
<reference evidence="2 3" key="2">
    <citation type="submission" date="2019-01" db="EMBL/GenBank/DDBJ databases">
        <title>The Pseudomonas aeruginosa pan-genome provides new insights on its population structure, horizontal gene transfer and pathogenicity.</title>
        <authorList>
            <person name="Freschi L."/>
            <person name="Vincent A.T."/>
            <person name="Jeukens J."/>
            <person name="Emond-Rheault J.-G."/>
            <person name="Kukavica-Ibrulj I."/>
            <person name="Dupont M.-J."/>
            <person name="Charette S.J."/>
            <person name="Boyle B."/>
            <person name="Levesque R.C."/>
        </authorList>
    </citation>
    <scope>NUCLEOTIDE SEQUENCE [LARGE SCALE GENOMIC DNA]</scope>
    <source>
        <strain evidence="2 3">PA-W36</strain>
    </source>
</reference>
<dbReference type="AlphaFoldDB" id="A0A069QAN2"/>
<dbReference type="Pfam" id="PF07963">
    <property type="entry name" value="N_methyl"/>
    <property type="match status" value="1"/>
</dbReference>
<reference evidence="2 3" key="1">
    <citation type="submission" date="2017-08" db="EMBL/GenBank/DDBJ databases">
        <authorList>
            <person name="Feschi L."/>
            <person name="Jeukens J."/>
            <person name="Emond-Rheault J.-G."/>
            <person name="Kukavica-Ibrulj I."/>
            <person name="Boyle B."/>
            <person name="Levesque R.C."/>
        </authorList>
    </citation>
    <scope>NUCLEOTIDE SEQUENCE [LARGE SCALE GENOMIC DNA]</scope>
    <source>
        <strain evidence="2 3">PA-W36</strain>
    </source>
</reference>
<organism evidence="2 3">
    <name type="scientific">Pseudomonas aeruginosa</name>
    <dbReference type="NCBI Taxonomy" id="287"/>
    <lineage>
        <taxon>Bacteria</taxon>
        <taxon>Pseudomonadati</taxon>
        <taxon>Pseudomonadota</taxon>
        <taxon>Gammaproteobacteria</taxon>
        <taxon>Pseudomonadales</taxon>
        <taxon>Pseudomonadaceae</taxon>
        <taxon>Pseudomonas</taxon>
    </lineage>
</organism>